<sequence>MKLYIIRHGQTDWNVAGRIQGRQDIPLNAQGRLQARALAEGMSERPVTAVYSSPQIRALETAKAIAEPLKLTVELLPQLMEISYGTWEGRTVQDILATDGERYDAWRRHPAGVAPPGGETLAQIDERCGLAWEYIRSRIRGDIAMVSHGSTLAHFMAYLLKGQPDSRDMIVGNASITTIEYFPEERICRLVELNDRRHLERGQAAPKSPIERKRSGPSDRAYL</sequence>
<evidence type="ECO:0000256" key="2">
    <source>
        <dbReference type="ARBA" id="ARBA00023235"/>
    </source>
</evidence>
<comment type="caution">
    <text evidence="6">The sequence shown here is derived from an EMBL/GenBank/DDBJ whole genome shotgun (WGS) entry which is preliminary data.</text>
</comment>
<dbReference type="SMART" id="SM00855">
    <property type="entry name" value="PGAM"/>
    <property type="match status" value="1"/>
</dbReference>
<dbReference type="Proteomes" id="UP000429958">
    <property type="component" value="Unassembled WGS sequence"/>
</dbReference>
<dbReference type="PIRSF" id="PIRSF000709">
    <property type="entry name" value="6PFK_2-Ptase"/>
    <property type="match status" value="1"/>
</dbReference>
<dbReference type="RefSeq" id="WP_287847459.1">
    <property type="nucleotide sequence ID" value="NZ_DBEWUL010000082.1"/>
</dbReference>
<evidence type="ECO:0000256" key="5">
    <source>
        <dbReference type="SAM" id="MobiDB-lite"/>
    </source>
</evidence>
<feature type="binding site" evidence="4">
    <location>
        <position position="57"/>
    </location>
    <ligand>
        <name>substrate</name>
    </ligand>
</feature>
<dbReference type="CDD" id="cd07067">
    <property type="entry name" value="HP_PGM_like"/>
    <property type="match status" value="1"/>
</dbReference>
<dbReference type="InterPro" id="IPR050275">
    <property type="entry name" value="PGM_Phosphatase"/>
</dbReference>
<dbReference type="GO" id="GO:0016791">
    <property type="term" value="F:phosphatase activity"/>
    <property type="evidence" value="ECO:0007669"/>
    <property type="project" value="TreeGrafter"/>
</dbReference>
<keyword evidence="7" id="KW-1185">Reference proteome</keyword>
<keyword evidence="1" id="KW-0324">Glycolysis</keyword>
<dbReference type="PANTHER" id="PTHR48100">
    <property type="entry name" value="BROAD-SPECIFICITY PHOSPHATASE YOR283W-RELATED"/>
    <property type="match status" value="1"/>
</dbReference>
<dbReference type="InterPro" id="IPR001345">
    <property type="entry name" value="PG/BPGM_mutase_AS"/>
</dbReference>
<gene>
    <name evidence="6" type="ORF">FYJ39_00995</name>
</gene>
<feature type="binding site" evidence="4">
    <location>
        <begin position="7"/>
        <end position="14"/>
    </location>
    <ligand>
        <name>substrate</name>
    </ligand>
</feature>
<evidence type="ECO:0000256" key="3">
    <source>
        <dbReference type="PIRSR" id="PIRSR613078-1"/>
    </source>
</evidence>
<evidence type="ECO:0000256" key="4">
    <source>
        <dbReference type="PIRSR" id="PIRSR613078-2"/>
    </source>
</evidence>
<dbReference type="SUPFAM" id="SSF53254">
    <property type="entry name" value="Phosphoglycerate mutase-like"/>
    <property type="match status" value="1"/>
</dbReference>
<dbReference type="InterPro" id="IPR029033">
    <property type="entry name" value="His_PPase_superfam"/>
</dbReference>
<accession>A0A7X2NI03</accession>
<dbReference type="Gene3D" id="3.40.50.1240">
    <property type="entry name" value="Phosphoglycerate mutase-like"/>
    <property type="match status" value="1"/>
</dbReference>
<feature type="active site" description="Tele-phosphohistidine intermediate" evidence="3">
    <location>
        <position position="8"/>
    </location>
</feature>
<dbReference type="GO" id="GO:0005737">
    <property type="term" value="C:cytoplasm"/>
    <property type="evidence" value="ECO:0007669"/>
    <property type="project" value="TreeGrafter"/>
</dbReference>
<keyword evidence="2" id="KW-0413">Isomerase</keyword>
<proteinExistence type="predicted"/>
<feature type="region of interest" description="Disordered" evidence="5">
    <location>
        <begin position="200"/>
        <end position="223"/>
    </location>
</feature>
<feature type="binding site" evidence="4">
    <location>
        <begin position="81"/>
        <end position="84"/>
    </location>
    <ligand>
        <name>substrate</name>
    </ligand>
</feature>
<dbReference type="PANTHER" id="PTHR48100:SF1">
    <property type="entry name" value="HISTIDINE PHOSPHATASE FAMILY PROTEIN-RELATED"/>
    <property type="match status" value="1"/>
</dbReference>
<feature type="compositionally biased region" description="Basic and acidic residues" evidence="5">
    <location>
        <begin position="209"/>
        <end position="223"/>
    </location>
</feature>
<organism evidence="6 7">
    <name type="scientific">Clostridium porci</name>
    <dbReference type="NCBI Taxonomy" id="2605778"/>
    <lineage>
        <taxon>Bacteria</taxon>
        <taxon>Bacillati</taxon>
        <taxon>Bacillota</taxon>
        <taxon>Clostridia</taxon>
        <taxon>Eubacteriales</taxon>
        <taxon>Clostridiaceae</taxon>
        <taxon>Clostridium</taxon>
    </lineage>
</organism>
<dbReference type="EMBL" id="VUMD01000001">
    <property type="protein sequence ID" value="MSS35190.1"/>
    <property type="molecule type" value="Genomic_DNA"/>
</dbReference>
<evidence type="ECO:0000256" key="1">
    <source>
        <dbReference type="ARBA" id="ARBA00023152"/>
    </source>
</evidence>
<dbReference type="AlphaFoldDB" id="A0A7X2NI03"/>
<evidence type="ECO:0000313" key="6">
    <source>
        <dbReference type="EMBL" id="MSS35190.1"/>
    </source>
</evidence>
<evidence type="ECO:0000313" key="7">
    <source>
        <dbReference type="Proteomes" id="UP000429958"/>
    </source>
</evidence>
<protein>
    <submittedName>
        <fullName evidence="6">Histidine phosphatase family protein</fullName>
    </submittedName>
</protein>
<feature type="active site" description="Proton donor/acceptor" evidence="3">
    <location>
        <position position="81"/>
    </location>
</feature>
<dbReference type="PROSITE" id="PS00175">
    <property type="entry name" value="PG_MUTASE"/>
    <property type="match status" value="1"/>
</dbReference>
<dbReference type="Pfam" id="PF00300">
    <property type="entry name" value="His_Phos_1"/>
    <property type="match status" value="1"/>
</dbReference>
<dbReference type="InterPro" id="IPR013078">
    <property type="entry name" value="His_Pase_superF_clade-1"/>
</dbReference>
<feature type="binding site" evidence="4">
    <location>
        <begin position="107"/>
        <end position="108"/>
    </location>
    <ligand>
        <name>substrate</name>
    </ligand>
</feature>
<reference evidence="6 7" key="1">
    <citation type="submission" date="2019-08" db="EMBL/GenBank/DDBJ databases">
        <title>In-depth cultivation of the pig gut microbiome towards novel bacterial diversity and tailored functional studies.</title>
        <authorList>
            <person name="Wylensek D."/>
            <person name="Hitch T.C.A."/>
            <person name="Clavel T."/>
        </authorList>
    </citation>
    <scope>NUCLEOTIDE SEQUENCE [LARGE SCALE GENOMIC DNA]</scope>
    <source>
        <strain evidence="6 7">WCA-389-WT-23D1</strain>
    </source>
</reference>
<name>A0A7X2NI03_9CLOT</name>